<evidence type="ECO:0000313" key="32">
    <source>
        <dbReference type="Proteomes" id="UP001497533"/>
    </source>
</evidence>
<keyword evidence="16" id="KW-0133">Cell shape</keyword>
<dbReference type="NCBIfam" id="NF008643">
    <property type="entry name" value="PRK11636.1"/>
    <property type="match status" value="1"/>
</dbReference>
<dbReference type="Gene3D" id="3.40.710.10">
    <property type="entry name" value="DD-peptidase/beta-lactamase superfamily"/>
    <property type="match status" value="2"/>
</dbReference>
<keyword evidence="18" id="KW-0573">Peptidoglycan synthesis</keyword>
<dbReference type="PANTHER" id="PTHR32282">
    <property type="entry name" value="BINDING PROTEIN TRANSPEPTIDASE, PUTATIVE-RELATED"/>
    <property type="match status" value="1"/>
</dbReference>
<keyword evidence="20 27" id="KW-0472">Membrane</keyword>
<name>A0ABM9NPA1_9GAMM</name>
<evidence type="ECO:0000256" key="4">
    <source>
        <dbReference type="ARBA" id="ARBA00007090"/>
    </source>
</evidence>
<evidence type="ECO:0000256" key="13">
    <source>
        <dbReference type="ARBA" id="ARBA00022679"/>
    </source>
</evidence>
<evidence type="ECO:0000259" key="29">
    <source>
        <dbReference type="Pfam" id="PF00912"/>
    </source>
</evidence>
<evidence type="ECO:0000256" key="3">
    <source>
        <dbReference type="ARBA" id="ARBA00004752"/>
    </source>
</evidence>
<dbReference type="SUPFAM" id="SSF56601">
    <property type="entry name" value="beta-lactamase/transpeptidase-like"/>
    <property type="match status" value="1"/>
</dbReference>
<dbReference type="Gene3D" id="1.10.3810.10">
    <property type="entry name" value="Biosynthetic peptidoglycan transglycosylase-like"/>
    <property type="match status" value="1"/>
</dbReference>
<evidence type="ECO:0000256" key="26">
    <source>
        <dbReference type="ARBA" id="ARBA00049902"/>
    </source>
</evidence>
<evidence type="ECO:0000256" key="8">
    <source>
        <dbReference type="ARBA" id="ARBA00022475"/>
    </source>
</evidence>
<keyword evidence="8" id="KW-1003">Cell membrane</keyword>
<comment type="similarity">
    <text evidence="4">In the C-terminal section; belongs to the transpeptidase family.</text>
</comment>
<keyword evidence="32" id="KW-1185">Reference proteome</keyword>
<dbReference type="RefSeq" id="WP_341764779.1">
    <property type="nucleotide sequence ID" value="NZ_OZ034688.1"/>
</dbReference>
<dbReference type="Pfam" id="PF17092">
    <property type="entry name" value="PCB_OB"/>
    <property type="match status" value="1"/>
</dbReference>
<dbReference type="InterPro" id="IPR012338">
    <property type="entry name" value="Beta-lactam/transpept-like"/>
</dbReference>
<dbReference type="EC" id="2.4.99.28" evidence="25"/>
<protein>
    <recommendedName>
        <fullName evidence="7">Penicillin-binding protein 1A</fullName>
        <ecNumber evidence="25">2.4.99.28</ecNumber>
        <ecNumber evidence="6">3.4.16.4</ecNumber>
    </recommendedName>
</protein>
<evidence type="ECO:0000256" key="16">
    <source>
        <dbReference type="ARBA" id="ARBA00022960"/>
    </source>
</evidence>
<keyword evidence="11" id="KW-0645">Protease</keyword>
<comment type="similarity">
    <text evidence="5">In the N-terminal section; belongs to the glycosyltransferase 51 family.</text>
</comment>
<comment type="catalytic activity">
    <reaction evidence="26">
        <text>[GlcNAc-(1-&gt;4)-Mur2Ac(oyl-L-Ala-gamma-D-Glu-L-Lys-D-Ala-D-Ala)](n)-di-trans,octa-cis-undecaprenyl diphosphate + beta-D-GlcNAc-(1-&gt;4)-Mur2Ac(oyl-L-Ala-gamma-D-Glu-L-Lys-D-Ala-D-Ala)-di-trans,octa-cis-undecaprenyl diphosphate = [GlcNAc-(1-&gt;4)-Mur2Ac(oyl-L-Ala-gamma-D-Glu-L-Lys-D-Ala-D-Ala)](n+1)-di-trans,octa-cis-undecaprenyl diphosphate + di-trans,octa-cis-undecaprenyl diphosphate + H(+)</text>
        <dbReference type="Rhea" id="RHEA:23708"/>
        <dbReference type="Rhea" id="RHEA-COMP:9602"/>
        <dbReference type="Rhea" id="RHEA-COMP:9603"/>
        <dbReference type="ChEBI" id="CHEBI:15378"/>
        <dbReference type="ChEBI" id="CHEBI:58405"/>
        <dbReference type="ChEBI" id="CHEBI:60033"/>
        <dbReference type="ChEBI" id="CHEBI:78435"/>
        <dbReference type="EC" id="2.4.99.28"/>
    </reaction>
</comment>
<evidence type="ECO:0000256" key="11">
    <source>
        <dbReference type="ARBA" id="ARBA00022670"/>
    </source>
</evidence>
<evidence type="ECO:0000256" key="10">
    <source>
        <dbReference type="ARBA" id="ARBA00022645"/>
    </source>
</evidence>
<dbReference type="SUPFAM" id="SSF53955">
    <property type="entry name" value="Lysozyme-like"/>
    <property type="match status" value="1"/>
</dbReference>
<comment type="pathway">
    <text evidence="3">Cell wall biogenesis; peptidoglycan biosynthesis.</text>
</comment>
<keyword evidence="15 31" id="KW-0378">Hydrolase</keyword>
<keyword evidence="9" id="KW-0997">Cell inner membrane</keyword>
<keyword evidence="19 27" id="KW-1133">Transmembrane helix</keyword>
<accession>A0ABM9NPA1</accession>
<dbReference type="EMBL" id="OZ034688">
    <property type="protein sequence ID" value="CAL1329310.1"/>
    <property type="molecule type" value="Genomic_DNA"/>
</dbReference>
<evidence type="ECO:0000256" key="22">
    <source>
        <dbReference type="ARBA" id="ARBA00023268"/>
    </source>
</evidence>
<evidence type="ECO:0000256" key="23">
    <source>
        <dbReference type="ARBA" id="ARBA00023316"/>
    </source>
</evidence>
<evidence type="ECO:0000256" key="6">
    <source>
        <dbReference type="ARBA" id="ARBA00012448"/>
    </source>
</evidence>
<evidence type="ECO:0000256" key="21">
    <source>
        <dbReference type="ARBA" id="ARBA00023251"/>
    </source>
</evidence>
<dbReference type="InterPro" id="IPR050396">
    <property type="entry name" value="Glycosyltr_51/Transpeptidase"/>
</dbReference>
<dbReference type="InterPro" id="IPR001460">
    <property type="entry name" value="PCN-bd_Tpept"/>
</dbReference>
<dbReference type="GO" id="GO:0016757">
    <property type="term" value="F:glycosyltransferase activity"/>
    <property type="evidence" value="ECO:0007669"/>
    <property type="project" value="UniProtKB-KW"/>
</dbReference>
<feature type="domain" description="Penicillin-binding protein OB-like" evidence="30">
    <location>
        <begin position="316"/>
        <end position="425"/>
    </location>
</feature>
<feature type="domain" description="Glycosyl transferase family 51" evidence="29">
    <location>
        <begin position="56"/>
        <end position="229"/>
    </location>
</feature>
<evidence type="ECO:0000256" key="24">
    <source>
        <dbReference type="ARBA" id="ARBA00034000"/>
    </source>
</evidence>
<keyword evidence="17" id="KW-0735">Signal-anchor</keyword>
<evidence type="ECO:0000256" key="7">
    <source>
        <dbReference type="ARBA" id="ARBA00018638"/>
    </source>
</evidence>
<evidence type="ECO:0000256" key="19">
    <source>
        <dbReference type="ARBA" id="ARBA00022989"/>
    </source>
</evidence>
<dbReference type="Pfam" id="PF00912">
    <property type="entry name" value="Transgly"/>
    <property type="match status" value="1"/>
</dbReference>
<dbReference type="EC" id="3.4.16.4" evidence="6"/>
<comment type="catalytic activity">
    <reaction evidence="24">
        <text>Preferential cleavage: (Ac)2-L-Lys-D-Ala-|-D-Ala. Also transpeptidation of peptidyl-alanyl moieties that are N-acyl substituents of D-alanine.</text>
        <dbReference type="EC" id="3.4.16.4"/>
    </reaction>
</comment>
<evidence type="ECO:0000256" key="18">
    <source>
        <dbReference type="ARBA" id="ARBA00022984"/>
    </source>
</evidence>
<keyword evidence="21" id="KW-0046">Antibiotic resistance</keyword>
<evidence type="ECO:0000256" key="9">
    <source>
        <dbReference type="ARBA" id="ARBA00022519"/>
    </source>
</evidence>
<sequence length="839" mass="95736">MKFVKYFFVFVFCCIFFGAIFIYCVYKYVEKSLPDVTMMKDIHLQVPLKIFSADNKLMAQYGEKHCVPVMLNEIPLLMVQAFIAIEDRRYYDHHGIDVIGIFRALIMLIISGYPSQGASTITQQLARNFYLSPEKTFLRKAKEVFLAIRIEQLFTKNEIIELYLNKIYLGNRAYGVGAAAYVYFGKTVDKLTLNEIAMIAGLPKAPSTFNPFYSYNRATNRRNIVLLRMFEEGYITKNQYNYAKKEKIKTFYHIAKIEVNAPYLSEMVRQTLYNKYGENAYIDGYKVYTTIISKHQLAAINAVQNNVINYDERHGYRGASEILWKSGESSWGISKILKKLKEISKYMELEPAVVLSVFKNSANILLSNGSQEVITMKGVRWARRFISDEKQGIPPMMINNVIHAGEQIWVRKIKNEWYLSQIPDVNAAFIALNPNNGAITTLVGGFNFNLSKFNRVTQSLRQVGSSIKPFLYAAAIDKGMTLSSLINDAPISRWDSGKNSNWRPKNSPAKYDGLIRLRQGLGQSKNVVMVRMIRAIGIEYASNYLTRFGFPLENINNTESIALGVSSFTPLQLVRAYSVIVNGGYLIDPYYISKIENNKKQVIFKTTPKTICSNYINTQISYDNFEKELLKDKIIDELIKTNDVIYNNKVIDTLKNKKYQNNLKNICAPYVINEQIAFLIKNAMMTNIYGESNWLGTGWRSAKIFMGRRDIGGKTGTTNNSKDAWFSGYAPNIVATAWIGFDDNKRTLGNTHMYGVEVGAKSAQPIWNDFMKTVLIGVPIRKILPPRGIISVSIDDKTGKLGSSLKEYYIEGTEPKDYEIKELELPIFTEDNSDREELF</sequence>
<evidence type="ECO:0000256" key="14">
    <source>
        <dbReference type="ARBA" id="ARBA00022692"/>
    </source>
</evidence>
<evidence type="ECO:0000256" key="2">
    <source>
        <dbReference type="ARBA" id="ARBA00004249"/>
    </source>
</evidence>
<feature type="domain" description="Penicillin-binding protein transpeptidase" evidence="28">
    <location>
        <begin position="428"/>
        <end position="605"/>
    </location>
</feature>
<keyword evidence="23" id="KW-0961">Cell wall biogenesis/degradation</keyword>
<evidence type="ECO:0000256" key="1">
    <source>
        <dbReference type="ARBA" id="ARBA00002624"/>
    </source>
</evidence>
<keyword evidence="14 27" id="KW-0812">Transmembrane</keyword>
<evidence type="ECO:0000256" key="15">
    <source>
        <dbReference type="ARBA" id="ARBA00022801"/>
    </source>
</evidence>
<dbReference type="PANTHER" id="PTHR32282:SF27">
    <property type="entry name" value="PENICILLIN-BINDING PROTEIN 1A"/>
    <property type="match status" value="1"/>
</dbReference>
<evidence type="ECO:0000256" key="5">
    <source>
        <dbReference type="ARBA" id="ARBA00007739"/>
    </source>
</evidence>
<evidence type="ECO:0000313" key="31">
    <source>
        <dbReference type="EMBL" id="CAL1329310.1"/>
    </source>
</evidence>
<dbReference type="InterPro" id="IPR036950">
    <property type="entry name" value="PBP_transglycosylase"/>
</dbReference>
<comment type="subcellular location">
    <subcellularLocation>
        <location evidence="2">Cell inner membrane</location>
        <topology evidence="2">Single-pass type II membrane protein</topology>
    </subcellularLocation>
</comment>
<dbReference type="InterPro" id="IPR001264">
    <property type="entry name" value="Glyco_trans_51"/>
</dbReference>
<dbReference type="Proteomes" id="UP001497533">
    <property type="component" value="Chromosome"/>
</dbReference>
<keyword evidence="13 31" id="KW-0808">Transferase</keyword>
<organism evidence="31 32">
    <name type="scientific">Candidatus Providencia siddallii</name>
    <dbReference type="NCBI Taxonomy" id="1715285"/>
    <lineage>
        <taxon>Bacteria</taxon>
        <taxon>Pseudomonadati</taxon>
        <taxon>Pseudomonadota</taxon>
        <taxon>Gammaproteobacteria</taxon>
        <taxon>Enterobacterales</taxon>
        <taxon>Morganellaceae</taxon>
        <taxon>Providencia</taxon>
    </lineage>
</organism>
<evidence type="ECO:0000259" key="30">
    <source>
        <dbReference type="Pfam" id="PF17092"/>
    </source>
</evidence>
<reference evidence="31" key="1">
    <citation type="submission" date="2024-04" db="EMBL/GenBank/DDBJ databases">
        <authorList>
            <person name="Manzano-Marin A."/>
            <person name="Manzano-Marin A."/>
            <person name="Alejandro Manzano Marin A."/>
        </authorList>
    </citation>
    <scope>NUCLEOTIDE SEQUENCE [LARGE SCALE GENOMIC DNA]</scope>
    <source>
        <strain evidence="31">TABTEA</strain>
    </source>
</reference>
<proteinExistence type="inferred from homology"/>
<dbReference type="InterPro" id="IPR031376">
    <property type="entry name" value="PCB_OB"/>
</dbReference>
<evidence type="ECO:0000259" key="28">
    <source>
        <dbReference type="Pfam" id="PF00905"/>
    </source>
</evidence>
<evidence type="ECO:0000256" key="12">
    <source>
        <dbReference type="ARBA" id="ARBA00022676"/>
    </source>
</evidence>
<feature type="transmembrane region" description="Helical" evidence="27">
    <location>
        <begin position="6"/>
        <end position="29"/>
    </location>
</feature>
<evidence type="ECO:0000256" key="20">
    <source>
        <dbReference type="ARBA" id="ARBA00023136"/>
    </source>
</evidence>
<evidence type="ECO:0000256" key="27">
    <source>
        <dbReference type="SAM" id="Phobius"/>
    </source>
</evidence>
<dbReference type="NCBIfam" id="TIGR02074">
    <property type="entry name" value="PBP_1a_fam"/>
    <property type="match status" value="1"/>
</dbReference>
<gene>
    <name evidence="31" type="primary">mrcA</name>
    <name evidence="31" type="ORF">PRHACTZTBTEA_390</name>
</gene>
<keyword evidence="12 31" id="KW-0328">Glycosyltransferase</keyword>
<evidence type="ECO:0000256" key="25">
    <source>
        <dbReference type="ARBA" id="ARBA00044770"/>
    </source>
</evidence>
<dbReference type="Pfam" id="PF00905">
    <property type="entry name" value="Transpeptidase"/>
    <property type="match status" value="1"/>
</dbReference>
<keyword evidence="10 31" id="KW-0121">Carboxypeptidase</keyword>
<evidence type="ECO:0000256" key="17">
    <source>
        <dbReference type="ARBA" id="ARBA00022968"/>
    </source>
</evidence>
<keyword evidence="22" id="KW-0511">Multifunctional enzyme</keyword>
<dbReference type="InterPro" id="IPR023346">
    <property type="entry name" value="Lysozyme-like_dom_sf"/>
</dbReference>
<comment type="function">
    <text evidence="1">Cell wall formation. Synthesis of cross-linked peptidoglycan from the lipid intermediates. The enzyme has a penicillin-insensitive transglycosylase N-terminal domain (formation of linear glycan strands) and a penicillin-sensitive transpeptidase C-terminal domain (cross-linking of the peptide subunits).</text>
</comment>
<dbReference type="GO" id="GO:0009002">
    <property type="term" value="F:serine-type D-Ala-D-Ala carboxypeptidase activity"/>
    <property type="evidence" value="ECO:0007669"/>
    <property type="project" value="UniProtKB-EC"/>
</dbReference>